<evidence type="ECO:0000313" key="4">
    <source>
        <dbReference type="EMBL" id="MCW0481274.1"/>
    </source>
</evidence>
<dbReference type="GO" id="GO:0003677">
    <property type="term" value="F:DNA binding"/>
    <property type="evidence" value="ECO:0007669"/>
    <property type="project" value="UniProtKB-UniRule"/>
</dbReference>
<dbReference type="Gene3D" id="1.10.357.10">
    <property type="entry name" value="Tetracycline Repressor, domain 2"/>
    <property type="match status" value="1"/>
</dbReference>
<sequence length="203" mass="23158">MSARKDNTEEKILDAATTVFVRKGMDGARMQEIADEAGINKALLHYYFRSKDKLFDAIFSKIIGFAFPKIGQILQSDMDFTSKVEQAIDTYIDLLLKYPYLPGFILKEINRDPSVFFKLVMKHGFNIKPILQIISDAMDRGEIVCMKPEHLVVNVIGLCVFPFAARPVISFLAFNEDKAATQAFLEERKQEVKQFVLRAIEPK</sequence>
<feature type="domain" description="HTH tetR-type" evidence="3">
    <location>
        <begin position="6"/>
        <end position="66"/>
    </location>
</feature>
<dbReference type="PRINTS" id="PR00455">
    <property type="entry name" value="HTHTETR"/>
</dbReference>
<dbReference type="PANTHER" id="PTHR30328:SF54">
    <property type="entry name" value="HTH-TYPE TRANSCRIPTIONAL REPRESSOR SCO4008"/>
    <property type="match status" value="1"/>
</dbReference>
<evidence type="ECO:0000256" key="1">
    <source>
        <dbReference type="ARBA" id="ARBA00023125"/>
    </source>
</evidence>
<accession>A0AA41Y0M4</accession>
<dbReference type="SUPFAM" id="SSF46689">
    <property type="entry name" value="Homeodomain-like"/>
    <property type="match status" value="1"/>
</dbReference>
<dbReference type="InterPro" id="IPR001647">
    <property type="entry name" value="HTH_TetR"/>
</dbReference>
<dbReference type="InterPro" id="IPR050109">
    <property type="entry name" value="HTH-type_TetR-like_transc_reg"/>
</dbReference>
<reference evidence="4" key="1">
    <citation type="submission" date="2022-10" db="EMBL/GenBank/DDBJ databases">
        <title>Gaoshiqiia sediminis gen. nov., sp. nov., isolated from coastal sediment.</title>
        <authorList>
            <person name="Yu W.X."/>
            <person name="Mu D.S."/>
            <person name="Du J.Z."/>
            <person name="Liang Y.Q."/>
        </authorList>
    </citation>
    <scope>NUCLEOTIDE SEQUENCE</scope>
    <source>
        <strain evidence="4">A06</strain>
    </source>
</reference>
<comment type="caution">
    <text evidence="4">The sequence shown here is derived from an EMBL/GenBank/DDBJ whole genome shotgun (WGS) entry which is preliminary data.</text>
</comment>
<name>A0AA41Y0M4_9BACT</name>
<dbReference type="Proteomes" id="UP001163821">
    <property type="component" value="Unassembled WGS sequence"/>
</dbReference>
<keyword evidence="5" id="KW-1185">Reference proteome</keyword>
<dbReference type="SUPFAM" id="SSF48498">
    <property type="entry name" value="Tetracyclin repressor-like, C-terminal domain"/>
    <property type="match status" value="1"/>
</dbReference>
<gene>
    <name evidence="4" type="ORF">N2K84_00940</name>
</gene>
<proteinExistence type="predicted"/>
<dbReference type="AlphaFoldDB" id="A0AA41Y0M4"/>
<dbReference type="EMBL" id="JAPAAF010000001">
    <property type="protein sequence ID" value="MCW0481274.1"/>
    <property type="molecule type" value="Genomic_DNA"/>
</dbReference>
<dbReference type="InterPro" id="IPR009057">
    <property type="entry name" value="Homeodomain-like_sf"/>
</dbReference>
<evidence type="ECO:0000313" key="5">
    <source>
        <dbReference type="Proteomes" id="UP001163821"/>
    </source>
</evidence>
<organism evidence="4 5">
    <name type="scientific">Gaoshiqia sediminis</name>
    <dbReference type="NCBI Taxonomy" id="2986998"/>
    <lineage>
        <taxon>Bacteria</taxon>
        <taxon>Pseudomonadati</taxon>
        <taxon>Bacteroidota</taxon>
        <taxon>Bacteroidia</taxon>
        <taxon>Marinilabiliales</taxon>
        <taxon>Prolixibacteraceae</taxon>
        <taxon>Gaoshiqia</taxon>
    </lineage>
</organism>
<dbReference type="InterPro" id="IPR036271">
    <property type="entry name" value="Tet_transcr_reg_TetR-rel_C_sf"/>
</dbReference>
<dbReference type="Pfam" id="PF00440">
    <property type="entry name" value="TetR_N"/>
    <property type="match status" value="1"/>
</dbReference>
<protein>
    <submittedName>
        <fullName evidence="4">TetR/AcrR family transcriptional regulator</fullName>
    </submittedName>
</protein>
<evidence type="ECO:0000259" key="3">
    <source>
        <dbReference type="PROSITE" id="PS50977"/>
    </source>
</evidence>
<dbReference type="PROSITE" id="PS50977">
    <property type="entry name" value="HTH_TETR_2"/>
    <property type="match status" value="1"/>
</dbReference>
<keyword evidence="1 2" id="KW-0238">DNA-binding</keyword>
<feature type="DNA-binding region" description="H-T-H motif" evidence="2">
    <location>
        <begin position="29"/>
        <end position="48"/>
    </location>
</feature>
<evidence type="ECO:0000256" key="2">
    <source>
        <dbReference type="PROSITE-ProRule" id="PRU00335"/>
    </source>
</evidence>
<dbReference type="RefSeq" id="WP_282589878.1">
    <property type="nucleotide sequence ID" value="NZ_JAPAAF010000001.1"/>
</dbReference>
<dbReference type="PANTHER" id="PTHR30328">
    <property type="entry name" value="TRANSCRIPTIONAL REPRESSOR"/>
    <property type="match status" value="1"/>
</dbReference>